<organism evidence="1 2">
    <name type="scientific">Ancylostoma duodenale</name>
    <dbReference type="NCBI Taxonomy" id="51022"/>
    <lineage>
        <taxon>Eukaryota</taxon>
        <taxon>Metazoa</taxon>
        <taxon>Ecdysozoa</taxon>
        <taxon>Nematoda</taxon>
        <taxon>Chromadorea</taxon>
        <taxon>Rhabditida</taxon>
        <taxon>Rhabditina</taxon>
        <taxon>Rhabditomorpha</taxon>
        <taxon>Strongyloidea</taxon>
        <taxon>Ancylostomatidae</taxon>
        <taxon>Ancylostomatinae</taxon>
        <taxon>Ancylostoma</taxon>
    </lineage>
</organism>
<proteinExistence type="predicted"/>
<reference evidence="1 2" key="1">
    <citation type="submission" date="2013-12" db="EMBL/GenBank/DDBJ databases">
        <title>Draft genome of the parsitic nematode Ancylostoma duodenale.</title>
        <authorList>
            <person name="Mitreva M."/>
        </authorList>
    </citation>
    <scope>NUCLEOTIDE SEQUENCE [LARGE SCALE GENOMIC DNA]</scope>
    <source>
        <strain evidence="1 2">Zhejiang</strain>
    </source>
</reference>
<dbReference type="Proteomes" id="UP000054047">
    <property type="component" value="Unassembled WGS sequence"/>
</dbReference>
<keyword evidence="2" id="KW-1185">Reference proteome</keyword>
<protein>
    <submittedName>
        <fullName evidence="1">Uncharacterized protein</fullName>
    </submittedName>
</protein>
<name>A0A0C2GJ94_9BILA</name>
<evidence type="ECO:0000313" key="1">
    <source>
        <dbReference type="EMBL" id="KIH57156.1"/>
    </source>
</evidence>
<accession>A0A0C2GJ94</accession>
<dbReference type="OrthoDB" id="5857431at2759"/>
<dbReference type="AlphaFoldDB" id="A0A0C2GJ94"/>
<sequence length="101" mass="11827">MSFEERYNALCVPRIDRIHWTTMAQESDKSKYCWCSKSHNGRKEALAYIRRGNSKIKDSYVKNLFLEKLPVRILRGVPCSVRFLFSFVQFRSGTSSLLESI</sequence>
<gene>
    <name evidence="1" type="ORF">ANCDUO_12654</name>
</gene>
<dbReference type="EMBL" id="KN734747">
    <property type="protein sequence ID" value="KIH57156.1"/>
    <property type="molecule type" value="Genomic_DNA"/>
</dbReference>
<evidence type="ECO:0000313" key="2">
    <source>
        <dbReference type="Proteomes" id="UP000054047"/>
    </source>
</evidence>